<gene>
    <name evidence="1" type="ORF">M3N55_15460</name>
</gene>
<evidence type="ECO:0000313" key="1">
    <source>
        <dbReference type="EMBL" id="MCL1630121.1"/>
    </source>
</evidence>
<reference evidence="1 2" key="1">
    <citation type="submission" date="2022-05" db="EMBL/GenBank/DDBJ databases">
        <title>Seasonal and diel survey of microbial diversity of the Tyrrhenian coast.</title>
        <authorList>
            <person name="Gattoni G."/>
            <person name="Corral P."/>
        </authorList>
    </citation>
    <scope>NUCLEOTIDE SEQUENCE [LARGE SCALE GENOMIC DNA]</scope>
    <source>
        <strain evidence="1 2">V10</strain>
    </source>
</reference>
<name>A0ABT0M5H9_9RHOB</name>
<organism evidence="1 2">
    <name type="scientific">Roseinatronobacter domitianus</name>
    <dbReference type="NCBI Taxonomy" id="2940293"/>
    <lineage>
        <taxon>Bacteria</taxon>
        <taxon>Pseudomonadati</taxon>
        <taxon>Pseudomonadota</taxon>
        <taxon>Alphaproteobacteria</taxon>
        <taxon>Rhodobacterales</taxon>
        <taxon>Paracoccaceae</taxon>
        <taxon>Roseinatronobacter</taxon>
    </lineage>
</organism>
<evidence type="ECO:0000313" key="2">
    <source>
        <dbReference type="Proteomes" id="UP001202550"/>
    </source>
</evidence>
<dbReference type="RefSeq" id="WP_249060754.1">
    <property type="nucleotide sequence ID" value="NZ_JALZWP010000024.1"/>
</dbReference>
<accession>A0ABT0M5H9</accession>
<protein>
    <recommendedName>
        <fullName evidence="3">DUF2059 domain-containing protein</fullName>
    </recommendedName>
</protein>
<keyword evidence="2" id="KW-1185">Reference proteome</keyword>
<evidence type="ECO:0008006" key="3">
    <source>
        <dbReference type="Google" id="ProtNLM"/>
    </source>
</evidence>
<comment type="caution">
    <text evidence="1">The sequence shown here is derived from an EMBL/GenBank/DDBJ whole genome shotgun (WGS) entry which is preliminary data.</text>
</comment>
<dbReference type="EMBL" id="JALZWP010000024">
    <property type="protein sequence ID" value="MCL1630121.1"/>
    <property type="molecule type" value="Genomic_DNA"/>
</dbReference>
<proteinExistence type="predicted"/>
<sequence>MLRIVIVAFWGVMAASFILPAHHLRADSLSDAYLLPELFDIMAEEGRMAALSDPAVSQNAAGRVGWESAINRIYDADRMHDDFITALGAALRPATRADALRFAQSDLGRRVLQLEVSARRALLSEEIDASARIALTAAREAPDGSPRADALARARERIAVNDLIELNVSLGLNTSLAYYTGMVDAGWMAGMAGADLLTLVWAQEQAIRDDVTDWAESYFLLAYQPLSPEDMQSYIDYAASPEGDAFNRAMFRAFDSVFVDISRRVGAAMAAHMQQDTL</sequence>
<dbReference type="Proteomes" id="UP001202550">
    <property type="component" value="Unassembled WGS sequence"/>
</dbReference>